<keyword evidence="3" id="KW-0285">Flavoprotein</keyword>
<dbReference type="PANTHER" id="PTHR36118">
    <property type="entry name" value="ION-TRANSLOCATING OXIDOREDUCTASE COMPLEX SUBUNIT G"/>
    <property type="match status" value="1"/>
</dbReference>
<feature type="signal peptide" evidence="6">
    <location>
        <begin position="1"/>
        <end position="21"/>
    </location>
</feature>
<dbReference type="RefSeq" id="WP_019466840.1">
    <property type="nucleotide sequence ID" value="NZ_ALOY01000179.1"/>
</dbReference>
<dbReference type="AlphaFoldDB" id="A0A075K9E0"/>
<organism evidence="8 9">
    <name type="scientific">Dyella japonica A8</name>
    <dbReference type="NCBI Taxonomy" id="1217721"/>
    <lineage>
        <taxon>Bacteria</taxon>
        <taxon>Pseudomonadati</taxon>
        <taxon>Pseudomonadota</taxon>
        <taxon>Gammaproteobacteria</taxon>
        <taxon>Lysobacterales</taxon>
        <taxon>Rhodanobacteraceae</taxon>
        <taxon>Dyella</taxon>
    </lineage>
</organism>
<evidence type="ECO:0000256" key="6">
    <source>
        <dbReference type="SAM" id="SignalP"/>
    </source>
</evidence>
<keyword evidence="2" id="KW-0597">Phosphoprotein</keyword>
<dbReference type="KEGG" id="dja:HY57_17060"/>
<feature type="domain" description="FMN-binding" evidence="7">
    <location>
        <begin position="86"/>
        <end position="167"/>
    </location>
</feature>
<keyword evidence="9" id="KW-1185">Reference proteome</keyword>
<keyword evidence="6" id="KW-0732">Signal</keyword>
<evidence type="ECO:0000259" key="7">
    <source>
        <dbReference type="SMART" id="SM00900"/>
    </source>
</evidence>
<keyword evidence="1" id="KW-0813">Transport</keyword>
<dbReference type="GO" id="GO:0010181">
    <property type="term" value="F:FMN binding"/>
    <property type="evidence" value="ECO:0007669"/>
    <property type="project" value="InterPro"/>
</dbReference>
<dbReference type="InterPro" id="IPR007329">
    <property type="entry name" value="FMN-bd"/>
</dbReference>
<keyword evidence="5" id="KW-0249">Electron transport</keyword>
<evidence type="ECO:0000256" key="4">
    <source>
        <dbReference type="ARBA" id="ARBA00022643"/>
    </source>
</evidence>
<evidence type="ECO:0000313" key="8">
    <source>
        <dbReference type="EMBL" id="AIF48828.1"/>
    </source>
</evidence>
<dbReference type="HOGENOM" id="CLU_124283_1_0_6"/>
<dbReference type="GO" id="GO:0009055">
    <property type="term" value="F:electron transfer activity"/>
    <property type="evidence" value="ECO:0007669"/>
    <property type="project" value="InterPro"/>
</dbReference>
<protein>
    <submittedName>
        <fullName evidence="8">FMN-binding protein</fullName>
    </submittedName>
</protein>
<dbReference type="STRING" id="1217721.HY57_17060"/>
<dbReference type="PANTHER" id="PTHR36118:SF1">
    <property type="entry name" value="ION-TRANSLOCATING OXIDOREDUCTASE COMPLEX SUBUNIT G"/>
    <property type="match status" value="1"/>
</dbReference>
<keyword evidence="4" id="KW-0288">FMN</keyword>
<feature type="chain" id="PRO_5001706933" evidence="6">
    <location>
        <begin position="22"/>
        <end position="176"/>
    </location>
</feature>
<dbReference type="Proteomes" id="UP000027987">
    <property type="component" value="Chromosome"/>
</dbReference>
<evidence type="ECO:0000256" key="2">
    <source>
        <dbReference type="ARBA" id="ARBA00022553"/>
    </source>
</evidence>
<dbReference type="SMART" id="SM00900">
    <property type="entry name" value="FMN_bind"/>
    <property type="match status" value="1"/>
</dbReference>
<proteinExistence type="predicted"/>
<dbReference type="EMBL" id="CP008884">
    <property type="protein sequence ID" value="AIF48828.1"/>
    <property type="molecule type" value="Genomic_DNA"/>
</dbReference>
<dbReference type="OrthoDB" id="9778782at2"/>
<dbReference type="InterPro" id="IPR010209">
    <property type="entry name" value="Ion_transpt_RnfG/RsxG"/>
</dbReference>
<dbReference type="GO" id="GO:0022900">
    <property type="term" value="P:electron transport chain"/>
    <property type="evidence" value="ECO:0007669"/>
    <property type="project" value="InterPro"/>
</dbReference>
<name>A0A075K9E0_9GAMM</name>
<sequence length="176" mass="19173">MKSRFLLIPAYALVVAAPVQATVYMSVEQAQAQMFPGATLTPDFVTLTPEQVKAIEKASDVNVLSPNLKAWRVSTGGWFIADQVVGKHEFIPFALALDDKGAVKSVEILEYRETYGDQVRNAAWRAQFTGKTHAAPLKLGTDIQNISGATLSSRHITDGVKRLLATYDLVLSKQPG</sequence>
<dbReference type="Pfam" id="PF04205">
    <property type="entry name" value="FMN_bind"/>
    <property type="match status" value="1"/>
</dbReference>
<reference evidence="8 9" key="1">
    <citation type="submission" date="2014-07" db="EMBL/GenBank/DDBJ databases">
        <title>Complete Genome Sequence of Dyella japonica Strain A8 Isolated from Malaysian Tropical Soil.</title>
        <authorList>
            <person name="Hui R.K.H."/>
            <person name="Chen J.-W."/>
            <person name="Chan K.-G."/>
            <person name="Leung F.C.C."/>
        </authorList>
    </citation>
    <scope>NUCLEOTIDE SEQUENCE [LARGE SCALE GENOMIC DNA]</scope>
    <source>
        <strain evidence="8 9">A8</strain>
    </source>
</reference>
<evidence type="ECO:0000256" key="1">
    <source>
        <dbReference type="ARBA" id="ARBA00022448"/>
    </source>
</evidence>
<evidence type="ECO:0000256" key="5">
    <source>
        <dbReference type="ARBA" id="ARBA00022982"/>
    </source>
</evidence>
<accession>A0A075K9E0</accession>
<evidence type="ECO:0000256" key="3">
    <source>
        <dbReference type="ARBA" id="ARBA00022630"/>
    </source>
</evidence>
<gene>
    <name evidence="8" type="ORF">HY57_17060</name>
</gene>
<dbReference type="GO" id="GO:0005886">
    <property type="term" value="C:plasma membrane"/>
    <property type="evidence" value="ECO:0007669"/>
    <property type="project" value="InterPro"/>
</dbReference>
<dbReference type="PATRIC" id="fig|1217721.7.peg.3504"/>
<evidence type="ECO:0000313" key="9">
    <source>
        <dbReference type="Proteomes" id="UP000027987"/>
    </source>
</evidence>